<feature type="transmembrane region" description="Helical" evidence="7">
    <location>
        <begin position="21"/>
        <end position="46"/>
    </location>
</feature>
<feature type="transmembrane region" description="Helical" evidence="7">
    <location>
        <begin position="238"/>
        <end position="262"/>
    </location>
</feature>
<dbReference type="GO" id="GO:0016887">
    <property type="term" value="F:ATP hydrolysis activity"/>
    <property type="evidence" value="ECO:0007669"/>
    <property type="project" value="InterPro"/>
</dbReference>
<dbReference type="SUPFAM" id="SSF52540">
    <property type="entry name" value="P-loop containing nucleoside triphosphate hydrolases"/>
    <property type="match status" value="1"/>
</dbReference>
<evidence type="ECO:0000313" key="10">
    <source>
        <dbReference type="EMBL" id="TKC19114.1"/>
    </source>
</evidence>
<comment type="caution">
    <text evidence="10">The sequence shown here is derived from an EMBL/GenBank/DDBJ whole genome shotgun (WGS) entry which is preliminary data.</text>
</comment>
<accession>A0A4U1D9K3</accession>
<comment type="subcellular location">
    <subcellularLocation>
        <location evidence="1">Cell membrane</location>
        <topology evidence="1">Multi-pass membrane protein</topology>
    </subcellularLocation>
</comment>
<dbReference type="InterPro" id="IPR003593">
    <property type="entry name" value="AAA+_ATPase"/>
</dbReference>
<gene>
    <name evidence="10" type="ORF">FA727_06090</name>
</gene>
<protein>
    <submittedName>
        <fullName evidence="10">ABC transporter ATP-binding protein</fullName>
    </submittedName>
</protein>
<evidence type="ECO:0000256" key="4">
    <source>
        <dbReference type="ARBA" id="ARBA00022840"/>
    </source>
</evidence>
<feature type="transmembrane region" description="Helical" evidence="7">
    <location>
        <begin position="274"/>
        <end position="292"/>
    </location>
</feature>
<feature type="domain" description="ABC transporter" evidence="8">
    <location>
        <begin position="335"/>
        <end position="558"/>
    </location>
</feature>
<keyword evidence="6 7" id="KW-0472">Membrane</keyword>
<dbReference type="Gene3D" id="3.40.50.300">
    <property type="entry name" value="P-loop containing nucleotide triphosphate hydrolases"/>
    <property type="match status" value="1"/>
</dbReference>
<evidence type="ECO:0000313" key="11">
    <source>
        <dbReference type="Proteomes" id="UP000307756"/>
    </source>
</evidence>
<organism evidence="10 11">
    <name type="scientific">Robertmurraya kyonggiensis</name>
    <dbReference type="NCBI Taxonomy" id="1037680"/>
    <lineage>
        <taxon>Bacteria</taxon>
        <taxon>Bacillati</taxon>
        <taxon>Bacillota</taxon>
        <taxon>Bacilli</taxon>
        <taxon>Bacillales</taxon>
        <taxon>Bacillaceae</taxon>
        <taxon>Robertmurraya</taxon>
    </lineage>
</organism>
<dbReference type="GO" id="GO:0015421">
    <property type="term" value="F:ABC-type oligopeptide transporter activity"/>
    <property type="evidence" value="ECO:0007669"/>
    <property type="project" value="TreeGrafter"/>
</dbReference>
<dbReference type="AlphaFoldDB" id="A0A4U1D9K3"/>
<dbReference type="SUPFAM" id="SSF90123">
    <property type="entry name" value="ABC transporter transmembrane region"/>
    <property type="match status" value="1"/>
</dbReference>
<dbReference type="Proteomes" id="UP000307756">
    <property type="component" value="Unassembled WGS sequence"/>
</dbReference>
<reference evidence="10 11" key="1">
    <citation type="journal article" date="2011" name="J. Microbiol.">
        <title>Bacillus kyonggiensis sp. nov., isolated from soil of a lettuce field.</title>
        <authorList>
            <person name="Dong K."/>
            <person name="Lee S."/>
        </authorList>
    </citation>
    <scope>NUCLEOTIDE SEQUENCE [LARGE SCALE GENOMIC DNA]</scope>
    <source>
        <strain evidence="10 11">NB22</strain>
    </source>
</reference>
<evidence type="ECO:0000256" key="2">
    <source>
        <dbReference type="ARBA" id="ARBA00022692"/>
    </source>
</evidence>
<keyword evidence="2 7" id="KW-0812">Transmembrane</keyword>
<dbReference type="GO" id="GO:0005524">
    <property type="term" value="F:ATP binding"/>
    <property type="evidence" value="ECO:0007669"/>
    <property type="project" value="UniProtKB-KW"/>
</dbReference>
<dbReference type="InterPro" id="IPR039421">
    <property type="entry name" value="Type_1_exporter"/>
</dbReference>
<dbReference type="InterPro" id="IPR003439">
    <property type="entry name" value="ABC_transporter-like_ATP-bd"/>
</dbReference>
<dbReference type="GO" id="GO:0005886">
    <property type="term" value="C:plasma membrane"/>
    <property type="evidence" value="ECO:0007669"/>
    <property type="project" value="UniProtKB-SubCell"/>
</dbReference>
<evidence type="ECO:0000256" key="7">
    <source>
        <dbReference type="SAM" id="Phobius"/>
    </source>
</evidence>
<dbReference type="InterPro" id="IPR027417">
    <property type="entry name" value="P-loop_NTPase"/>
</dbReference>
<dbReference type="CDD" id="cd03228">
    <property type="entry name" value="ABCC_MRP_Like"/>
    <property type="match status" value="1"/>
</dbReference>
<evidence type="ECO:0000259" key="8">
    <source>
        <dbReference type="PROSITE" id="PS50893"/>
    </source>
</evidence>
<sequence>MKEYNLKSLIIKMLKPNIAKLIFAIISSIFRSSILLLPPLVTMRIIDEIIPSFSLNKIVTYGSLLIIIPIIILLLYTLDAYLNKFVLDIAAEIRSEIFKGILYKDIGWHKQSNKSELLDKVVNSSSTVGEFYFLTISNIIWFTTTIAVGIFLMAQINLKITTIVFLFTLLQILFVKFFKKKQQEIEKELLNIRIELTDTLNQGIIFNDYFKVSKRRKYEIEKIENIEKKREKSNLKSIFINFLVANIGQIFKILSIFIIYFLGESLMKNSTLTIGGLVALTSYYSWISPVVLKYQEWIMNLFRALTNFRRINEIYFPTKKYEKGYIPDNNGLIKLQLKDISFAYKNSNKDLRNINISLSQGETIIIRGQSGVGKTTLTQLIMRQIEPDNGMILINGIPHTKINKEWFHKNVVCVLQTNDILKTSLLNNINYNSESISMLETQRIIEATKLHSLINSLGNGLLWEYGSDSRELSDGEKRRINIARAMMSTPKIIILDEPTAGLDNIIKQELMMNIRNYFKNSIKIIITHDEEIVNPTDKIYFITDNSSYNLERKDIKQWN</sequence>
<name>A0A4U1D9K3_9BACI</name>
<dbReference type="PROSITE" id="PS50929">
    <property type="entry name" value="ABC_TM1F"/>
    <property type="match status" value="1"/>
</dbReference>
<dbReference type="PROSITE" id="PS50893">
    <property type="entry name" value="ABC_TRANSPORTER_2"/>
    <property type="match status" value="1"/>
</dbReference>
<keyword evidence="3" id="KW-0547">Nucleotide-binding</keyword>
<dbReference type="InterPro" id="IPR011527">
    <property type="entry name" value="ABC1_TM_dom"/>
</dbReference>
<dbReference type="EMBL" id="SWBM01000001">
    <property type="protein sequence ID" value="TKC19114.1"/>
    <property type="molecule type" value="Genomic_DNA"/>
</dbReference>
<dbReference type="PANTHER" id="PTHR43394">
    <property type="entry name" value="ATP-DEPENDENT PERMEASE MDL1, MITOCHONDRIAL"/>
    <property type="match status" value="1"/>
</dbReference>
<evidence type="ECO:0000256" key="3">
    <source>
        <dbReference type="ARBA" id="ARBA00022741"/>
    </source>
</evidence>
<feature type="transmembrane region" description="Helical" evidence="7">
    <location>
        <begin position="160"/>
        <end position="178"/>
    </location>
</feature>
<feature type="transmembrane region" description="Helical" evidence="7">
    <location>
        <begin position="131"/>
        <end position="154"/>
    </location>
</feature>
<dbReference type="PROSITE" id="PS00675">
    <property type="entry name" value="SIGMA54_INTERACT_1"/>
    <property type="match status" value="1"/>
</dbReference>
<dbReference type="InterPro" id="IPR025662">
    <property type="entry name" value="Sigma_54_int_dom_ATP-bd_1"/>
</dbReference>
<evidence type="ECO:0000256" key="5">
    <source>
        <dbReference type="ARBA" id="ARBA00022989"/>
    </source>
</evidence>
<evidence type="ECO:0000256" key="6">
    <source>
        <dbReference type="ARBA" id="ARBA00023136"/>
    </source>
</evidence>
<keyword evidence="4 10" id="KW-0067">ATP-binding</keyword>
<dbReference type="Gene3D" id="1.20.1560.10">
    <property type="entry name" value="ABC transporter type 1, transmembrane domain"/>
    <property type="match status" value="1"/>
</dbReference>
<evidence type="ECO:0000259" key="9">
    <source>
        <dbReference type="PROSITE" id="PS50929"/>
    </source>
</evidence>
<dbReference type="InterPro" id="IPR036640">
    <property type="entry name" value="ABC1_TM_sf"/>
</dbReference>
<dbReference type="OrthoDB" id="2193867at2"/>
<dbReference type="SMART" id="SM00382">
    <property type="entry name" value="AAA"/>
    <property type="match status" value="1"/>
</dbReference>
<dbReference type="Pfam" id="PF00005">
    <property type="entry name" value="ABC_tran"/>
    <property type="match status" value="1"/>
</dbReference>
<dbReference type="PANTHER" id="PTHR43394:SF1">
    <property type="entry name" value="ATP-BINDING CASSETTE SUB-FAMILY B MEMBER 10, MITOCHONDRIAL"/>
    <property type="match status" value="1"/>
</dbReference>
<evidence type="ECO:0000256" key="1">
    <source>
        <dbReference type="ARBA" id="ARBA00004651"/>
    </source>
</evidence>
<keyword evidence="11" id="KW-1185">Reference proteome</keyword>
<proteinExistence type="predicted"/>
<feature type="domain" description="ABC transmembrane type-1" evidence="9">
    <location>
        <begin position="22"/>
        <end position="283"/>
    </location>
</feature>
<keyword evidence="5 7" id="KW-1133">Transmembrane helix</keyword>
<feature type="transmembrane region" description="Helical" evidence="7">
    <location>
        <begin position="58"/>
        <end position="78"/>
    </location>
</feature>
<dbReference type="Pfam" id="PF00664">
    <property type="entry name" value="ABC_membrane"/>
    <property type="match status" value="1"/>
</dbReference>
<dbReference type="RefSeq" id="WP_136829943.1">
    <property type="nucleotide sequence ID" value="NZ_SWBM01000001.1"/>
</dbReference>